<organism evidence="1 2">
    <name type="scientific">Paenibacillus mendelii</name>
    <dbReference type="NCBI Taxonomy" id="206163"/>
    <lineage>
        <taxon>Bacteria</taxon>
        <taxon>Bacillati</taxon>
        <taxon>Bacillota</taxon>
        <taxon>Bacilli</taxon>
        <taxon>Bacillales</taxon>
        <taxon>Paenibacillaceae</taxon>
        <taxon>Paenibacillus</taxon>
    </lineage>
</organism>
<gene>
    <name evidence="1" type="ORF">ACFFJ8_05795</name>
</gene>
<reference evidence="1 2" key="1">
    <citation type="submission" date="2024-09" db="EMBL/GenBank/DDBJ databases">
        <authorList>
            <person name="Sun Q."/>
            <person name="Mori K."/>
        </authorList>
    </citation>
    <scope>NUCLEOTIDE SEQUENCE [LARGE SCALE GENOMIC DNA]</scope>
    <source>
        <strain evidence="1 2">CCM 4839</strain>
    </source>
</reference>
<dbReference type="Pfam" id="PF10970">
    <property type="entry name" value="GerPE"/>
    <property type="match status" value="1"/>
</dbReference>
<evidence type="ECO:0000313" key="2">
    <source>
        <dbReference type="Proteomes" id="UP001589818"/>
    </source>
</evidence>
<sequence>MVMRSRNQAMFDYPIRTAELAVLEIISASGSSIVQVGDRSEIDAKLRALAVQRQASHAEAGEVYFESYSVFDRPVPAIIEPVDEQTTVHVTTRNLQPRICVGCVEVIAVSSSSLILIGNGMNTRCESRVKHIRQYAGSKPTPPLGC</sequence>
<dbReference type="EMBL" id="JBHLVF010000010">
    <property type="protein sequence ID" value="MFC0390881.1"/>
    <property type="molecule type" value="Genomic_DNA"/>
</dbReference>
<evidence type="ECO:0000313" key="1">
    <source>
        <dbReference type="EMBL" id="MFC0390881.1"/>
    </source>
</evidence>
<name>A0ABV6J525_9BACL</name>
<proteinExistence type="predicted"/>
<dbReference type="RefSeq" id="WP_204818431.1">
    <property type="nucleotide sequence ID" value="NZ_JANHOF010000004.1"/>
</dbReference>
<comment type="caution">
    <text evidence="1">The sequence shown here is derived from an EMBL/GenBank/DDBJ whole genome shotgun (WGS) entry which is preliminary data.</text>
</comment>
<dbReference type="Proteomes" id="UP001589818">
    <property type="component" value="Unassembled WGS sequence"/>
</dbReference>
<accession>A0ABV6J525</accession>
<keyword evidence="2" id="KW-1185">Reference proteome</keyword>
<protein>
    <submittedName>
        <fullName evidence="1">Spore germination protein GerPE</fullName>
    </submittedName>
</protein>
<dbReference type="InterPro" id="IPR024496">
    <property type="entry name" value="Spore_germ_GerPE"/>
</dbReference>